<organism evidence="2 3">
    <name type="scientific">Plakobranchus ocellatus</name>
    <dbReference type="NCBI Taxonomy" id="259542"/>
    <lineage>
        <taxon>Eukaryota</taxon>
        <taxon>Metazoa</taxon>
        <taxon>Spiralia</taxon>
        <taxon>Lophotrochozoa</taxon>
        <taxon>Mollusca</taxon>
        <taxon>Gastropoda</taxon>
        <taxon>Heterobranchia</taxon>
        <taxon>Euthyneura</taxon>
        <taxon>Panpulmonata</taxon>
        <taxon>Sacoglossa</taxon>
        <taxon>Placobranchoidea</taxon>
        <taxon>Plakobranchidae</taxon>
        <taxon>Plakobranchus</taxon>
    </lineage>
</organism>
<keyword evidence="1" id="KW-1133">Transmembrane helix</keyword>
<proteinExistence type="predicted"/>
<dbReference type="Proteomes" id="UP000735302">
    <property type="component" value="Unassembled WGS sequence"/>
</dbReference>
<feature type="transmembrane region" description="Helical" evidence="1">
    <location>
        <begin position="48"/>
        <end position="72"/>
    </location>
</feature>
<dbReference type="EMBL" id="BLXT01007649">
    <property type="protein sequence ID" value="GFO41052.1"/>
    <property type="molecule type" value="Genomic_DNA"/>
</dbReference>
<accession>A0AAV4DA27</accession>
<comment type="caution">
    <text evidence="2">The sequence shown here is derived from an EMBL/GenBank/DDBJ whole genome shotgun (WGS) entry which is preliminary data.</text>
</comment>
<gene>
    <name evidence="2" type="ORF">PoB_006755700</name>
</gene>
<dbReference type="AlphaFoldDB" id="A0AAV4DA27"/>
<keyword evidence="3" id="KW-1185">Reference proteome</keyword>
<evidence type="ECO:0000313" key="2">
    <source>
        <dbReference type="EMBL" id="GFO41052.1"/>
    </source>
</evidence>
<reference evidence="2 3" key="1">
    <citation type="journal article" date="2021" name="Elife">
        <title>Chloroplast acquisition without the gene transfer in kleptoplastic sea slugs, Plakobranchus ocellatus.</title>
        <authorList>
            <person name="Maeda T."/>
            <person name="Takahashi S."/>
            <person name="Yoshida T."/>
            <person name="Shimamura S."/>
            <person name="Takaki Y."/>
            <person name="Nagai Y."/>
            <person name="Toyoda A."/>
            <person name="Suzuki Y."/>
            <person name="Arimoto A."/>
            <person name="Ishii H."/>
            <person name="Satoh N."/>
            <person name="Nishiyama T."/>
            <person name="Hasebe M."/>
            <person name="Maruyama T."/>
            <person name="Minagawa J."/>
            <person name="Obokata J."/>
            <person name="Shigenobu S."/>
        </authorList>
    </citation>
    <scope>NUCLEOTIDE SEQUENCE [LARGE SCALE GENOMIC DNA]</scope>
</reference>
<name>A0AAV4DA27_9GAST</name>
<protein>
    <submittedName>
        <fullName evidence="2">Uncharacterized protein</fullName>
    </submittedName>
</protein>
<evidence type="ECO:0000313" key="3">
    <source>
        <dbReference type="Proteomes" id="UP000735302"/>
    </source>
</evidence>
<keyword evidence="1" id="KW-0812">Transmembrane</keyword>
<keyword evidence="1" id="KW-0472">Membrane</keyword>
<evidence type="ECO:0000256" key="1">
    <source>
        <dbReference type="SAM" id="Phobius"/>
    </source>
</evidence>
<sequence length="110" mass="12886">MKLLLDLTTTTWLEHCKNHAAADKDYDTHQFDSDEVISMMRMTIKMKAMMIMMVMTTIIIMLMLLLLLQLMMKLDNLDDYAESIIMNYDGNDCEHDSVGDDRAYYFILDT</sequence>